<keyword evidence="2" id="KW-0812">Transmembrane</keyword>
<keyword evidence="2" id="KW-1133">Transmembrane helix</keyword>
<feature type="region of interest" description="Disordered" evidence="1">
    <location>
        <begin position="151"/>
        <end position="216"/>
    </location>
</feature>
<reference evidence="4" key="1">
    <citation type="submission" date="2022-08" db="EMBL/GenBank/DDBJ databases">
        <authorList>
            <consortium name="DOE Joint Genome Institute"/>
            <person name="Min B."/>
            <person name="Riley R."/>
            <person name="Sierra-Patev S."/>
            <person name="Naranjo-Ortiz M."/>
            <person name="Looney B."/>
            <person name="Konkel Z."/>
            <person name="Slot J.C."/>
            <person name="Sakamoto Y."/>
            <person name="Steenwyk J.L."/>
            <person name="Rokas A."/>
            <person name="Carro J."/>
            <person name="Camarero S."/>
            <person name="Ferreira P."/>
            <person name="Molpeceres G."/>
            <person name="Ruiz-Duenas F.J."/>
            <person name="Serrano A."/>
            <person name="Henrissat B."/>
            <person name="Drula E."/>
            <person name="Hughes K.W."/>
            <person name="Mata J.L."/>
            <person name="Ishikawa N.K."/>
            <person name="Vargas-Isla R."/>
            <person name="Ushijima S."/>
            <person name="Smith C.A."/>
            <person name="Ahrendt S."/>
            <person name="Andreopoulos W."/>
            <person name="He G."/>
            <person name="Labutti K."/>
            <person name="Lipzen A."/>
            <person name="Ng V."/>
            <person name="Sandor L."/>
            <person name="Barry K."/>
            <person name="Martinez A.T."/>
            <person name="Xiao Y."/>
            <person name="Gibbons J.G."/>
            <person name="Terashima K."/>
            <person name="Hibbett D.S."/>
            <person name="Grigoriev I.V."/>
        </authorList>
    </citation>
    <scope>NUCLEOTIDE SEQUENCE</scope>
    <source>
        <strain evidence="4">Sp2 HRB7682 ss15</strain>
    </source>
</reference>
<evidence type="ECO:0000256" key="3">
    <source>
        <dbReference type="SAM" id="SignalP"/>
    </source>
</evidence>
<gene>
    <name evidence="4" type="ORF">C8J55DRAFT_200970</name>
</gene>
<protein>
    <submittedName>
        <fullName evidence="4">Uncharacterized protein</fullName>
    </submittedName>
</protein>
<feature type="transmembrane region" description="Helical" evidence="2">
    <location>
        <begin position="222"/>
        <end position="244"/>
    </location>
</feature>
<name>A0A9W8ZYB2_9AGAR</name>
<sequence length="328" mass="35001">MLLGLPFLRLFSAVTLFVGPVQTFTFSVTPSPVDVGQAYEIVWDYVEGDAPDNSFAIEVQGEDGYLQWFGFFNSSGSTSAPALPSVGFYTLAAYNNVPGIDNGTFYTTLFDAQESSTSTSNSEITKTSHSSTNSQSTTISVQTSSVLLSSSPLSSSFSPTTTTPQGPSSTLFTSSSTSSSSSFGSLPSSSTSSSSSSTTPSNSSSPEPPSNSTLSKPKRNTIIISVSTSAGGLIFFALFIFYCIRRRRRLRDIENEKLAATPYAYSQYAFRAGPTFGPSPSSSRTRIPPSKRSAPTASDDGHLPLNRNARNMRRLYDTSPPTYISIVA</sequence>
<comment type="caution">
    <text evidence="4">The sequence shown here is derived from an EMBL/GenBank/DDBJ whole genome shotgun (WGS) entry which is preliminary data.</text>
</comment>
<evidence type="ECO:0000256" key="1">
    <source>
        <dbReference type="SAM" id="MobiDB-lite"/>
    </source>
</evidence>
<feature type="signal peptide" evidence="3">
    <location>
        <begin position="1"/>
        <end position="23"/>
    </location>
</feature>
<keyword evidence="3" id="KW-0732">Signal</keyword>
<keyword evidence="2" id="KW-0472">Membrane</keyword>
<accession>A0A9W8ZYB2</accession>
<evidence type="ECO:0000256" key="2">
    <source>
        <dbReference type="SAM" id="Phobius"/>
    </source>
</evidence>
<feature type="compositionally biased region" description="Low complexity" evidence="1">
    <location>
        <begin position="151"/>
        <end position="215"/>
    </location>
</feature>
<feature type="region of interest" description="Disordered" evidence="1">
    <location>
        <begin position="275"/>
        <end position="311"/>
    </location>
</feature>
<feature type="chain" id="PRO_5040913999" evidence="3">
    <location>
        <begin position="24"/>
        <end position="328"/>
    </location>
</feature>
<proteinExistence type="predicted"/>
<evidence type="ECO:0000313" key="4">
    <source>
        <dbReference type="EMBL" id="KAJ4468625.1"/>
    </source>
</evidence>
<feature type="region of interest" description="Disordered" evidence="1">
    <location>
        <begin position="117"/>
        <end position="137"/>
    </location>
</feature>
<dbReference type="EMBL" id="JANVFS010000037">
    <property type="protein sequence ID" value="KAJ4468625.1"/>
    <property type="molecule type" value="Genomic_DNA"/>
</dbReference>
<organism evidence="4 5">
    <name type="scientific">Lentinula lateritia</name>
    <dbReference type="NCBI Taxonomy" id="40482"/>
    <lineage>
        <taxon>Eukaryota</taxon>
        <taxon>Fungi</taxon>
        <taxon>Dikarya</taxon>
        <taxon>Basidiomycota</taxon>
        <taxon>Agaricomycotina</taxon>
        <taxon>Agaricomycetes</taxon>
        <taxon>Agaricomycetidae</taxon>
        <taxon>Agaricales</taxon>
        <taxon>Marasmiineae</taxon>
        <taxon>Omphalotaceae</taxon>
        <taxon>Lentinula</taxon>
    </lineage>
</organism>
<feature type="compositionally biased region" description="Low complexity" evidence="1">
    <location>
        <begin position="278"/>
        <end position="293"/>
    </location>
</feature>
<evidence type="ECO:0000313" key="5">
    <source>
        <dbReference type="Proteomes" id="UP001150238"/>
    </source>
</evidence>
<dbReference type="AlphaFoldDB" id="A0A9W8ZYB2"/>
<dbReference type="Proteomes" id="UP001150238">
    <property type="component" value="Unassembled WGS sequence"/>
</dbReference>
<reference evidence="4" key="2">
    <citation type="journal article" date="2023" name="Proc. Natl. Acad. Sci. U.S.A.">
        <title>A global phylogenomic analysis of the shiitake genus Lentinula.</title>
        <authorList>
            <person name="Sierra-Patev S."/>
            <person name="Min B."/>
            <person name="Naranjo-Ortiz M."/>
            <person name="Looney B."/>
            <person name="Konkel Z."/>
            <person name="Slot J.C."/>
            <person name="Sakamoto Y."/>
            <person name="Steenwyk J.L."/>
            <person name="Rokas A."/>
            <person name="Carro J."/>
            <person name="Camarero S."/>
            <person name="Ferreira P."/>
            <person name="Molpeceres G."/>
            <person name="Ruiz-Duenas F.J."/>
            <person name="Serrano A."/>
            <person name="Henrissat B."/>
            <person name="Drula E."/>
            <person name="Hughes K.W."/>
            <person name="Mata J.L."/>
            <person name="Ishikawa N.K."/>
            <person name="Vargas-Isla R."/>
            <person name="Ushijima S."/>
            <person name="Smith C.A."/>
            <person name="Donoghue J."/>
            <person name="Ahrendt S."/>
            <person name="Andreopoulos W."/>
            <person name="He G."/>
            <person name="LaButti K."/>
            <person name="Lipzen A."/>
            <person name="Ng V."/>
            <person name="Riley R."/>
            <person name="Sandor L."/>
            <person name="Barry K."/>
            <person name="Martinez A.T."/>
            <person name="Xiao Y."/>
            <person name="Gibbons J.G."/>
            <person name="Terashima K."/>
            <person name="Grigoriev I.V."/>
            <person name="Hibbett D."/>
        </authorList>
    </citation>
    <scope>NUCLEOTIDE SEQUENCE</scope>
    <source>
        <strain evidence="4">Sp2 HRB7682 ss15</strain>
    </source>
</reference>